<evidence type="ECO:0000313" key="3">
    <source>
        <dbReference type="Proteomes" id="UP001630127"/>
    </source>
</evidence>
<reference evidence="2 3" key="1">
    <citation type="submission" date="2024-11" db="EMBL/GenBank/DDBJ databases">
        <title>A near-complete genome assembly of Cinchona calisaya.</title>
        <authorList>
            <person name="Lian D.C."/>
            <person name="Zhao X.W."/>
            <person name="Wei L."/>
        </authorList>
    </citation>
    <scope>NUCLEOTIDE SEQUENCE [LARGE SCALE GENOMIC DNA]</scope>
    <source>
        <tissue evidence="2">Nenye</tissue>
    </source>
</reference>
<gene>
    <name evidence="2" type="ORF">ACH5RR_032087</name>
</gene>
<feature type="compositionally biased region" description="Basic and acidic residues" evidence="1">
    <location>
        <begin position="31"/>
        <end position="55"/>
    </location>
</feature>
<sequence length="117" mass="14070">MAGREDGRYWKHNNDGVYSVNYWFKTNKETERKLQEDEGNRQESSDSRINHKLEEPLETEYQAQTKTLYFEMFRSSCNAESCRRIEKGDPWCKNYGEEAETLTYIFFLAQDPKLYRT</sequence>
<dbReference type="Proteomes" id="UP001630127">
    <property type="component" value="Unassembled WGS sequence"/>
</dbReference>
<organism evidence="2 3">
    <name type="scientific">Cinchona calisaya</name>
    <dbReference type="NCBI Taxonomy" id="153742"/>
    <lineage>
        <taxon>Eukaryota</taxon>
        <taxon>Viridiplantae</taxon>
        <taxon>Streptophyta</taxon>
        <taxon>Embryophyta</taxon>
        <taxon>Tracheophyta</taxon>
        <taxon>Spermatophyta</taxon>
        <taxon>Magnoliopsida</taxon>
        <taxon>eudicotyledons</taxon>
        <taxon>Gunneridae</taxon>
        <taxon>Pentapetalae</taxon>
        <taxon>asterids</taxon>
        <taxon>lamiids</taxon>
        <taxon>Gentianales</taxon>
        <taxon>Rubiaceae</taxon>
        <taxon>Cinchonoideae</taxon>
        <taxon>Cinchoneae</taxon>
        <taxon>Cinchona</taxon>
    </lineage>
</organism>
<proteinExistence type="predicted"/>
<dbReference type="EMBL" id="JBJUIK010000013">
    <property type="protein sequence ID" value="KAL3506705.1"/>
    <property type="molecule type" value="Genomic_DNA"/>
</dbReference>
<feature type="region of interest" description="Disordered" evidence="1">
    <location>
        <begin position="31"/>
        <end position="57"/>
    </location>
</feature>
<accession>A0ABD2YH42</accession>
<evidence type="ECO:0000313" key="2">
    <source>
        <dbReference type="EMBL" id="KAL3506705.1"/>
    </source>
</evidence>
<comment type="caution">
    <text evidence="2">The sequence shown here is derived from an EMBL/GenBank/DDBJ whole genome shotgun (WGS) entry which is preliminary data.</text>
</comment>
<keyword evidence="3" id="KW-1185">Reference proteome</keyword>
<evidence type="ECO:0000256" key="1">
    <source>
        <dbReference type="SAM" id="MobiDB-lite"/>
    </source>
</evidence>
<protein>
    <submittedName>
        <fullName evidence="2">Uncharacterized protein</fullName>
    </submittedName>
</protein>
<name>A0ABD2YH42_9GENT</name>
<dbReference type="AlphaFoldDB" id="A0ABD2YH42"/>